<gene>
    <name evidence="3" type="ORF">SCF082_LOCUS24710</name>
</gene>
<keyword evidence="2" id="KW-1133">Transmembrane helix</keyword>
<feature type="non-terminal residue" evidence="3">
    <location>
        <position position="163"/>
    </location>
</feature>
<evidence type="ECO:0000313" key="4">
    <source>
        <dbReference type="Proteomes" id="UP001642464"/>
    </source>
</evidence>
<name>A0ABP0LV78_9DINO</name>
<accession>A0ABP0LV78</accession>
<keyword evidence="3" id="KW-0689">Ribosomal protein</keyword>
<evidence type="ECO:0000256" key="2">
    <source>
        <dbReference type="SAM" id="Phobius"/>
    </source>
</evidence>
<keyword evidence="4" id="KW-1185">Reference proteome</keyword>
<feature type="region of interest" description="Disordered" evidence="1">
    <location>
        <begin position="127"/>
        <end position="163"/>
    </location>
</feature>
<feature type="transmembrane region" description="Helical" evidence="2">
    <location>
        <begin position="102"/>
        <end position="122"/>
    </location>
</feature>
<keyword evidence="3" id="KW-0687">Ribonucleoprotein</keyword>
<comment type="caution">
    <text evidence="3">The sequence shown here is derived from an EMBL/GenBank/DDBJ whole genome shotgun (WGS) entry which is preliminary data.</text>
</comment>
<dbReference type="EMBL" id="CAXAMM010018331">
    <property type="protein sequence ID" value="CAK9043126.1"/>
    <property type="molecule type" value="Genomic_DNA"/>
</dbReference>
<dbReference type="Proteomes" id="UP001642464">
    <property type="component" value="Unassembled WGS sequence"/>
</dbReference>
<evidence type="ECO:0000256" key="1">
    <source>
        <dbReference type="SAM" id="MobiDB-lite"/>
    </source>
</evidence>
<sequence length="163" mass="17569">MKAHLPVAVLNMMENGTWSGVSLIQLSSDVTKPTCDELAQNHCLLKPLVLSFPKAVPSAYMLTDCYLYLDRLLDKKVFKPQQDESRMVMAGREGVKAKRKIALLKLLVLWLMALMMLLKVGGGDDVGGNDSPADAADHCESGGEEASDGEGSHGEFSGGEDSD</sequence>
<keyword evidence="2" id="KW-0812">Transmembrane</keyword>
<reference evidence="3 4" key="1">
    <citation type="submission" date="2024-02" db="EMBL/GenBank/DDBJ databases">
        <authorList>
            <person name="Chen Y."/>
            <person name="Shah S."/>
            <person name="Dougan E. K."/>
            <person name="Thang M."/>
            <person name="Chan C."/>
        </authorList>
    </citation>
    <scope>NUCLEOTIDE SEQUENCE [LARGE SCALE GENOMIC DNA]</scope>
</reference>
<dbReference type="GO" id="GO:0005840">
    <property type="term" value="C:ribosome"/>
    <property type="evidence" value="ECO:0007669"/>
    <property type="project" value="UniProtKB-KW"/>
</dbReference>
<proteinExistence type="predicted"/>
<protein>
    <submittedName>
        <fullName evidence="3">30S ribosomal protein S6</fullName>
    </submittedName>
</protein>
<organism evidence="3 4">
    <name type="scientific">Durusdinium trenchii</name>
    <dbReference type="NCBI Taxonomy" id="1381693"/>
    <lineage>
        <taxon>Eukaryota</taxon>
        <taxon>Sar</taxon>
        <taxon>Alveolata</taxon>
        <taxon>Dinophyceae</taxon>
        <taxon>Suessiales</taxon>
        <taxon>Symbiodiniaceae</taxon>
        <taxon>Durusdinium</taxon>
    </lineage>
</organism>
<evidence type="ECO:0000313" key="3">
    <source>
        <dbReference type="EMBL" id="CAK9043126.1"/>
    </source>
</evidence>
<keyword evidence="2" id="KW-0472">Membrane</keyword>